<feature type="transmembrane region" description="Helical" evidence="1">
    <location>
        <begin position="106"/>
        <end position="125"/>
    </location>
</feature>
<organism evidence="2 3">
    <name type="scientific">Sipha flava</name>
    <name type="common">yellow sugarcane aphid</name>
    <dbReference type="NCBI Taxonomy" id="143950"/>
    <lineage>
        <taxon>Eukaryota</taxon>
        <taxon>Metazoa</taxon>
        <taxon>Ecdysozoa</taxon>
        <taxon>Arthropoda</taxon>
        <taxon>Hexapoda</taxon>
        <taxon>Insecta</taxon>
        <taxon>Pterygota</taxon>
        <taxon>Neoptera</taxon>
        <taxon>Paraneoptera</taxon>
        <taxon>Hemiptera</taxon>
        <taxon>Sternorrhyncha</taxon>
        <taxon>Aphidomorpha</taxon>
        <taxon>Aphidoidea</taxon>
        <taxon>Aphididae</taxon>
        <taxon>Sipha</taxon>
    </lineage>
</organism>
<protein>
    <submittedName>
        <fullName evidence="3">Uncharacterized protein LOC112687145</fullName>
    </submittedName>
</protein>
<feature type="transmembrane region" description="Helical" evidence="1">
    <location>
        <begin position="65"/>
        <end position="86"/>
    </location>
</feature>
<keyword evidence="1" id="KW-1133">Transmembrane helix</keyword>
<dbReference type="RefSeq" id="XP_025415492.1">
    <property type="nucleotide sequence ID" value="XM_025559707.1"/>
</dbReference>
<keyword evidence="1" id="KW-0812">Transmembrane</keyword>
<dbReference type="AlphaFoldDB" id="A0A8B8FXE9"/>
<keyword evidence="2" id="KW-1185">Reference proteome</keyword>
<evidence type="ECO:0000256" key="1">
    <source>
        <dbReference type="SAM" id="Phobius"/>
    </source>
</evidence>
<proteinExistence type="predicted"/>
<accession>A0A8B8FXE9</accession>
<sequence>MKLQTPFWLFNWMGAFPVAYDPKRGTFVTSRLGLSIAFVHVALVGFHVHRYLVMLFFGVIKKTSAVSAIVLSMNGFGQLVVLVRRIALASDTAQCYNSLSEWPIDVSVRTSYAVVVYASTGAVFLEFVGDNVERWMTNKEMNLDLLSIYAFVGFELQLIHTFHIIGQLYSDLNAYVKSGLIDDLERIHQARQRNLALYVFCKKFNSHYNIDLIIHLSCYQLYVLLVLFKFVRNLLSSMESDDFFHSLLDLKIIVRIIRMTRLFLVFVYLIESSSYLHNKSVFTFYYILRNRMNFLKLQTKEQLYLFLNELNATEITITANHCYNVDKKFLYSVCGSIVAYLVLVVSFLHNRF</sequence>
<feature type="transmembrane region" description="Helical" evidence="1">
    <location>
        <begin position="329"/>
        <end position="348"/>
    </location>
</feature>
<evidence type="ECO:0000313" key="3">
    <source>
        <dbReference type="RefSeq" id="XP_025415492.1"/>
    </source>
</evidence>
<evidence type="ECO:0000313" key="2">
    <source>
        <dbReference type="Proteomes" id="UP000694846"/>
    </source>
</evidence>
<feature type="transmembrane region" description="Helical" evidence="1">
    <location>
        <begin position="146"/>
        <end position="165"/>
    </location>
</feature>
<gene>
    <name evidence="3" type="primary">LOC112687145</name>
</gene>
<name>A0A8B8FXE9_9HEMI</name>
<feature type="transmembrane region" description="Helical" evidence="1">
    <location>
        <begin position="212"/>
        <end position="231"/>
    </location>
</feature>
<dbReference type="GeneID" id="112687145"/>
<keyword evidence="1" id="KW-0472">Membrane</keyword>
<feature type="transmembrane region" description="Helical" evidence="1">
    <location>
        <begin position="32"/>
        <end position="53"/>
    </location>
</feature>
<reference evidence="3" key="1">
    <citation type="submission" date="2025-08" db="UniProtKB">
        <authorList>
            <consortium name="RefSeq"/>
        </authorList>
    </citation>
    <scope>IDENTIFICATION</scope>
    <source>
        <tissue evidence="3">Whole body</tissue>
    </source>
</reference>
<dbReference type="Proteomes" id="UP000694846">
    <property type="component" value="Unplaced"/>
</dbReference>
<dbReference type="OrthoDB" id="6595932at2759"/>